<dbReference type="PANTHER" id="PTHR11200">
    <property type="entry name" value="INOSITOL 5-PHOSPHATASE"/>
    <property type="match status" value="1"/>
</dbReference>
<dbReference type="SUPFAM" id="SSF56219">
    <property type="entry name" value="DNase I-like"/>
    <property type="match status" value="1"/>
</dbReference>
<keyword evidence="5" id="KW-1185">Reference proteome</keyword>
<dbReference type="GO" id="GO:0004439">
    <property type="term" value="F:phosphatidylinositol-4,5-bisphosphate 5-phosphatase activity"/>
    <property type="evidence" value="ECO:0007669"/>
    <property type="project" value="TreeGrafter"/>
</dbReference>
<dbReference type="GO" id="GO:0005737">
    <property type="term" value="C:cytoplasm"/>
    <property type="evidence" value="ECO:0007669"/>
    <property type="project" value="TreeGrafter"/>
</dbReference>
<evidence type="ECO:0000259" key="3">
    <source>
        <dbReference type="SMART" id="SM00128"/>
    </source>
</evidence>
<reference evidence="4" key="1">
    <citation type="submission" date="2020-11" db="EMBL/GenBank/DDBJ databases">
        <authorList>
            <person name="Tran Van P."/>
        </authorList>
    </citation>
    <scope>NUCLEOTIDE SEQUENCE</scope>
</reference>
<dbReference type="EMBL" id="OC855570">
    <property type="protein sequence ID" value="CAD7622255.1"/>
    <property type="molecule type" value="Genomic_DNA"/>
</dbReference>
<name>A0A7R9KG20_9ACAR</name>
<dbReference type="Gene3D" id="2.60.40.2840">
    <property type="match status" value="1"/>
</dbReference>
<dbReference type="Pfam" id="PF17751">
    <property type="entry name" value="SKICH"/>
    <property type="match status" value="1"/>
</dbReference>
<protein>
    <recommendedName>
        <fullName evidence="3">Inositol polyphosphate-related phosphatase domain-containing protein</fullName>
    </recommendedName>
</protein>
<comment type="similarity">
    <text evidence="1">Belongs to the inositol 1,4,5-trisphosphate 5-phosphatase type II family.</text>
</comment>
<sequence>MSCVSANQSVVTKGLSEAIGRCAHNTIADNYNRRRNNPFTTFYSRYSVRTITWNLQSGQCRSDLRPLLGIDGLHTDTTAAGDQPLADVYAIGLQELCARELSDQFVDSWTPEFDRLFTGLDYVRLKRHRFADASLVVYTRRQLLPHFRAVEAHSRRSESPPNKAVAIGLTVDGVSVCIVNTHLTPHEQNTEKRVDNYNEIIADLCFTGRKSADILSHDYVLWMGDLNFRIDELTGDEIHDISVKTSSGTVNRFAPLLAKDQLNRVRLEGRAFSEFSESEPTFAPTYKFFIDTSDYDYKDPVRPRKPAFTDRILYRFTANAYENTTLDLQQLNYTSHPQYKQSDHKPVSALFHLKTRPFVSGQTYVTFAPIANWRVNRDFTAWFTITPADDSAIDTLSASDFIGLYKSDFISIDDRLLYVGANPVPTRWSPPGQSGDHSDNNNGQSVDTRTAANSEPWFLVHFSEQTLSTADRFRLVYVTQTGDVLGVSDQFVVTH</sequence>
<dbReference type="Pfam" id="PF22669">
    <property type="entry name" value="Exo_endo_phos2"/>
    <property type="match status" value="1"/>
</dbReference>
<dbReference type="AlphaFoldDB" id="A0A7R9KG20"/>
<dbReference type="InterPro" id="IPR046985">
    <property type="entry name" value="IP5"/>
</dbReference>
<proteinExistence type="inferred from homology"/>
<dbReference type="Proteomes" id="UP000759131">
    <property type="component" value="Unassembled WGS sequence"/>
</dbReference>
<dbReference type="InterPro" id="IPR041611">
    <property type="entry name" value="SKICH"/>
</dbReference>
<dbReference type="GO" id="GO:0005886">
    <property type="term" value="C:plasma membrane"/>
    <property type="evidence" value="ECO:0007669"/>
    <property type="project" value="TreeGrafter"/>
</dbReference>
<dbReference type="Gene3D" id="3.60.10.10">
    <property type="entry name" value="Endonuclease/exonuclease/phosphatase"/>
    <property type="match status" value="1"/>
</dbReference>
<evidence type="ECO:0000256" key="1">
    <source>
        <dbReference type="ARBA" id="ARBA00005910"/>
    </source>
</evidence>
<dbReference type="GO" id="GO:0001726">
    <property type="term" value="C:ruffle"/>
    <property type="evidence" value="ECO:0007669"/>
    <property type="project" value="TreeGrafter"/>
</dbReference>
<dbReference type="OrthoDB" id="62798at2759"/>
<accession>A0A7R9KG20</accession>
<organism evidence="4">
    <name type="scientific">Medioppia subpectinata</name>
    <dbReference type="NCBI Taxonomy" id="1979941"/>
    <lineage>
        <taxon>Eukaryota</taxon>
        <taxon>Metazoa</taxon>
        <taxon>Ecdysozoa</taxon>
        <taxon>Arthropoda</taxon>
        <taxon>Chelicerata</taxon>
        <taxon>Arachnida</taxon>
        <taxon>Acari</taxon>
        <taxon>Acariformes</taxon>
        <taxon>Sarcoptiformes</taxon>
        <taxon>Oribatida</taxon>
        <taxon>Brachypylina</taxon>
        <taxon>Oppioidea</taxon>
        <taxon>Oppiidae</taxon>
        <taxon>Medioppia</taxon>
    </lineage>
</organism>
<evidence type="ECO:0000256" key="2">
    <source>
        <dbReference type="SAM" id="MobiDB-lite"/>
    </source>
</evidence>
<evidence type="ECO:0000313" key="5">
    <source>
        <dbReference type="Proteomes" id="UP000759131"/>
    </source>
</evidence>
<dbReference type="EMBL" id="CAJPIZ010000995">
    <property type="protein sequence ID" value="CAG2102685.1"/>
    <property type="molecule type" value="Genomic_DNA"/>
</dbReference>
<feature type="region of interest" description="Disordered" evidence="2">
    <location>
        <begin position="427"/>
        <end position="448"/>
    </location>
</feature>
<gene>
    <name evidence="4" type="ORF">OSB1V03_LOCUS2720</name>
</gene>
<dbReference type="PANTHER" id="PTHR11200:SF275">
    <property type="entry name" value="LD06095P"/>
    <property type="match status" value="1"/>
</dbReference>
<dbReference type="GO" id="GO:0046856">
    <property type="term" value="P:phosphatidylinositol dephosphorylation"/>
    <property type="evidence" value="ECO:0007669"/>
    <property type="project" value="InterPro"/>
</dbReference>
<evidence type="ECO:0000313" key="4">
    <source>
        <dbReference type="EMBL" id="CAD7622255.1"/>
    </source>
</evidence>
<dbReference type="InterPro" id="IPR000300">
    <property type="entry name" value="IPPc"/>
</dbReference>
<dbReference type="SMART" id="SM00128">
    <property type="entry name" value="IPPc"/>
    <property type="match status" value="1"/>
</dbReference>
<dbReference type="InterPro" id="IPR036691">
    <property type="entry name" value="Endo/exonu/phosph_ase_sf"/>
</dbReference>
<feature type="domain" description="Inositol polyphosphate-related phosphatase" evidence="3">
    <location>
        <begin position="44"/>
        <end position="360"/>
    </location>
</feature>